<proteinExistence type="predicted"/>
<name>A0A9X2PCB0_9BACT</name>
<evidence type="ECO:0008006" key="3">
    <source>
        <dbReference type="Google" id="ProtNLM"/>
    </source>
</evidence>
<sequence length="203" mass="23204">MRYKFIVVTFFVFFIQIPEGFAQVGMMFGTNYSNVRHDGLLEKTQGQMSLHLGANIEVVPIKGIPNLSLRTDLILVQKGYTPRLDGSRYRVNLEYGSFAPMVKYAIIEGFSIHSGIEFNRFMGSNVGEDVTFRKNEKAVFFGVDLFNSKRLSFYTRASFGLTPVLDYYDIDPIEGIQGRISDLYTTTIMLGLQLNIHHEKIRF</sequence>
<evidence type="ECO:0000313" key="2">
    <source>
        <dbReference type="Proteomes" id="UP001142175"/>
    </source>
</evidence>
<comment type="caution">
    <text evidence="1">The sequence shown here is derived from an EMBL/GenBank/DDBJ whole genome shotgun (WGS) entry which is preliminary data.</text>
</comment>
<dbReference type="RefSeq" id="WP_258425247.1">
    <property type="nucleotide sequence ID" value="NZ_JANSUY010000029.1"/>
</dbReference>
<dbReference type="AlphaFoldDB" id="A0A9X2PCB0"/>
<accession>A0A9X2PCB0</accession>
<reference evidence="1" key="1">
    <citation type="submission" date="2022-08" db="EMBL/GenBank/DDBJ databases">
        <authorList>
            <person name="Zhang D."/>
        </authorList>
    </citation>
    <scope>NUCLEOTIDE SEQUENCE</scope>
    <source>
        <strain evidence="1">XJ19-11</strain>
    </source>
</reference>
<dbReference type="EMBL" id="JANSUY010000029">
    <property type="protein sequence ID" value="MCR9017412.1"/>
    <property type="molecule type" value="Genomic_DNA"/>
</dbReference>
<dbReference type="Proteomes" id="UP001142175">
    <property type="component" value="Unassembled WGS sequence"/>
</dbReference>
<keyword evidence="2" id="KW-1185">Reference proteome</keyword>
<organism evidence="1 2">
    <name type="scientific">Aquiflexum gelatinilyticum</name>
    <dbReference type="NCBI Taxonomy" id="2961943"/>
    <lineage>
        <taxon>Bacteria</taxon>
        <taxon>Pseudomonadati</taxon>
        <taxon>Bacteroidota</taxon>
        <taxon>Cytophagia</taxon>
        <taxon>Cytophagales</taxon>
        <taxon>Cyclobacteriaceae</taxon>
        <taxon>Aquiflexum</taxon>
    </lineage>
</organism>
<gene>
    <name evidence="1" type="ORF">NU887_20415</name>
</gene>
<evidence type="ECO:0000313" key="1">
    <source>
        <dbReference type="EMBL" id="MCR9017412.1"/>
    </source>
</evidence>
<protein>
    <recommendedName>
        <fullName evidence="3">Outer membrane protein beta-barrel domain-containing protein</fullName>
    </recommendedName>
</protein>